<evidence type="ECO:0000313" key="4">
    <source>
        <dbReference type="EMBL" id="CAG5018916.1"/>
    </source>
</evidence>
<dbReference type="Pfam" id="PF05163">
    <property type="entry name" value="DinB"/>
    <property type="match status" value="1"/>
</dbReference>
<keyword evidence="5" id="KW-1185">Reference proteome</keyword>
<evidence type="ECO:0000256" key="2">
    <source>
        <dbReference type="ARBA" id="ARBA00022723"/>
    </source>
</evidence>
<comment type="similarity">
    <text evidence="1">Belongs to the DinB family.</text>
</comment>
<sequence length="175" mass="20108">MENTAIDTNTLNETSVVTFTPAQLLEHWQGHRRISRRMIEVFPEKEFYQFSIGGMRTYADLNMEITDLAGAGVQGIATGDWSGYQLSADGGHTTPPQTKEEMLALWDAITDKINTYWPQIPAQRFQENDLAFGQYEGRIIDTLFYLIDNEIHHRAQGYVYLRALGIQPPFFWDRS</sequence>
<organism evidence="4 5">
    <name type="scientific">Dyadobacter helix</name>
    <dbReference type="NCBI Taxonomy" id="2822344"/>
    <lineage>
        <taxon>Bacteria</taxon>
        <taxon>Pseudomonadati</taxon>
        <taxon>Bacteroidota</taxon>
        <taxon>Cytophagia</taxon>
        <taxon>Cytophagales</taxon>
        <taxon>Spirosomataceae</taxon>
        <taxon>Dyadobacter</taxon>
    </lineage>
</organism>
<name>A0A916NP61_9BACT</name>
<dbReference type="EMBL" id="CAJRAF010000004">
    <property type="protein sequence ID" value="CAG5018916.1"/>
    <property type="molecule type" value="Genomic_DNA"/>
</dbReference>
<protein>
    <recommendedName>
        <fullName evidence="6">Damage-inducible protein DinB</fullName>
    </recommendedName>
</protein>
<evidence type="ECO:0000256" key="1">
    <source>
        <dbReference type="ARBA" id="ARBA00008635"/>
    </source>
</evidence>
<reference evidence="4" key="1">
    <citation type="submission" date="2021-04" db="EMBL/GenBank/DDBJ databases">
        <authorList>
            <person name="Rodrigo-Torres L."/>
            <person name="Arahal R. D."/>
            <person name="Lucena T."/>
        </authorList>
    </citation>
    <scope>NUCLEOTIDE SEQUENCE</scope>
    <source>
        <strain evidence="4">CECT 9275</strain>
    </source>
</reference>
<evidence type="ECO:0000313" key="5">
    <source>
        <dbReference type="Proteomes" id="UP000680038"/>
    </source>
</evidence>
<dbReference type="Proteomes" id="UP000680038">
    <property type="component" value="Unassembled WGS sequence"/>
</dbReference>
<dbReference type="SUPFAM" id="SSF109854">
    <property type="entry name" value="DinB/YfiT-like putative metalloenzymes"/>
    <property type="match status" value="1"/>
</dbReference>
<gene>
    <name evidence="4" type="ORF">DYBT9275_06098</name>
</gene>
<keyword evidence="2 3" id="KW-0479">Metal-binding</keyword>
<dbReference type="GO" id="GO:0046872">
    <property type="term" value="F:metal ion binding"/>
    <property type="evidence" value="ECO:0007669"/>
    <property type="project" value="UniProtKB-KW"/>
</dbReference>
<accession>A0A916NP61</accession>
<dbReference type="InterPro" id="IPR034660">
    <property type="entry name" value="DinB/YfiT-like"/>
</dbReference>
<dbReference type="InterPro" id="IPR007837">
    <property type="entry name" value="DinB"/>
</dbReference>
<dbReference type="RefSeq" id="WP_215242384.1">
    <property type="nucleotide sequence ID" value="NZ_CAJRAF010000004.1"/>
</dbReference>
<proteinExistence type="inferred from homology"/>
<comment type="caution">
    <text evidence="4">The sequence shown here is derived from an EMBL/GenBank/DDBJ whole genome shotgun (WGS) entry which is preliminary data.</text>
</comment>
<feature type="binding site" evidence="3">
    <location>
        <position position="153"/>
    </location>
    <ligand>
        <name>a divalent metal cation</name>
        <dbReference type="ChEBI" id="CHEBI:60240"/>
    </ligand>
</feature>
<dbReference type="Gene3D" id="1.20.120.450">
    <property type="entry name" value="dinb family like domain"/>
    <property type="match status" value="1"/>
</dbReference>
<dbReference type="AlphaFoldDB" id="A0A916NP61"/>
<evidence type="ECO:0000256" key="3">
    <source>
        <dbReference type="PIRSR" id="PIRSR607837-1"/>
    </source>
</evidence>
<evidence type="ECO:0008006" key="6">
    <source>
        <dbReference type="Google" id="ProtNLM"/>
    </source>
</evidence>